<name>A0A6P7T5T3_9MOLL</name>
<dbReference type="RefSeq" id="XP_029646149.1">
    <property type="nucleotide sequence ID" value="XM_029790289.2"/>
</dbReference>
<evidence type="ECO:0000256" key="2">
    <source>
        <dbReference type="SAM" id="SignalP"/>
    </source>
</evidence>
<feature type="compositionally biased region" description="Acidic residues" evidence="1">
    <location>
        <begin position="179"/>
        <end position="221"/>
    </location>
</feature>
<evidence type="ECO:0000313" key="3">
    <source>
        <dbReference type="Proteomes" id="UP000515154"/>
    </source>
</evidence>
<feature type="signal peptide" evidence="2">
    <location>
        <begin position="1"/>
        <end position="19"/>
    </location>
</feature>
<feature type="compositionally biased region" description="Basic and acidic residues" evidence="1">
    <location>
        <begin position="400"/>
        <end position="411"/>
    </location>
</feature>
<accession>A0A6P7T5T3</accession>
<sequence>MRLLITLAIISVVVMVCCSHPMEMRKKKDGDEKAMPLNTDRNSHAVKRAKEVLMFGNQQNSPRVKKSDTKPDKEVPLTGLNSDEDSKEHRLTGDPDDDGSNTGKSSSTSLSSSSSSSSSSEELKSEPDDVDENKTEEDAEKKPEGLLGDDHNDESDDDDDSNSNDDDGVPDSGSHDHDNNDEDEGDDSDEEEDDDDDMLNDEMEQELVNNDSDDDQDDDEDNNKYRASKKSSDLPLFPEDSMDPGDTSSKLNSYALTEELPLMKPEEEMIPERELPELVKAGLQPSQQNSYEHLMQEYENAEPIDVQRERSFQENPLLNYIYRRRRELQDRSPRTKRGLYLSEDSQRYMPAEMPEKLVSLDSWPNAYTQSELLEKEAPYQIDNSELEGGYGYDKRLAADFERENERESTRDEIDEESLPEESEEEDINMPYEEVVLNGQPGYFIPAKRVFFPYSEEPRSHYSGLVGNKRSEPDEDVDYSRLLELARALAVQRDGNAVAKDEDSFAEK</sequence>
<feature type="compositionally biased region" description="Basic and acidic residues" evidence="1">
    <location>
        <begin position="65"/>
        <end position="75"/>
    </location>
</feature>
<feature type="region of interest" description="Disordered" evidence="1">
    <location>
        <begin position="400"/>
        <end position="427"/>
    </location>
</feature>
<feature type="compositionally biased region" description="Basic and acidic residues" evidence="1">
    <location>
        <begin position="139"/>
        <end position="150"/>
    </location>
</feature>
<gene>
    <name evidence="4" type="primary">LOC115219988</name>
</gene>
<feature type="compositionally biased region" description="Acidic residues" evidence="1">
    <location>
        <begin position="128"/>
        <end position="138"/>
    </location>
</feature>
<dbReference type="KEGG" id="osn:115219988"/>
<feature type="region of interest" description="Disordered" evidence="1">
    <location>
        <begin position="26"/>
        <end position="252"/>
    </location>
</feature>
<protein>
    <submittedName>
        <fullName evidence="4">RNA polymerase-associated protein LEO1-like isoform X1</fullName>
    </submittedName>
</protein>
<dbReference type="Proteomes" id="UP000515154">
    <property type="component" value="Linkage group LG15"/>
</dbReference>
<feature type="compositionally biased region" description="Acidic residues" evidence="1">
    <location>
        <begin position="412"/>
        <end position="427"/>
    </location>
</feature>
<feature type="compositionally biased region" description="Acidic residues" evidence="1">
    <location>
        <begin position="151"/>
        <end position="169"/>
    </location>
</feature>
<feature type="chain" id="PRO_5027610653" evidence="2">
    <location>
        <begin position="20"/>
        <end position="507"/>
    </location>
</feature>
<proteinExistence type="predicted"/>
<evidence type="ECO:0000313" key="4">
    <source>
        <dbReference type="RefSeq" id="XP_029646149.1"/>
    </source>
</evidence>
<organism evidence="3 4">
    <name type="scientific">Octopus sinensis</name>
    <name type="common">East Asian common octopus</name>
    <dbReference type="NCBI Taxonomy" id="2607531"/>
    <lineage>
        <taxon>Eukaryota</taxon>
        <taxon>Metazoa</taxon>
        <taxon>Spiralia</taxon>
        <taxon>Lophotrochozoa</taxon>
        <taxon>Mollusca</taxon>
        <taxon>Cephalopoda</taxon>
        <taxon>Coleoidea</taxon>
        <taxon>Octopodiformes</taxon>
        <taxon>Octopoda</taxon>
        <taxon>Incirrata</taxon>
        <taxon>Octopodidae</taxon>
        <taxon>Octopus</taxon>
    </lineage>
</organism>
<keyword evidence="3" id="KW-1185">Reference proteome</keyword>
<feature type="compositionally biased region" description="Basic and acidic residues" evidence="1">
    <location>
        <begin position="84"/>
        <end position="93"/>
    </location>
</feature>
<feature type="compositionally biased region" description="Low complexity" evidence="1">
    <location>
        <begin position="100"/>
        <end position="120"/>
    </location>
</feature>
<reference evidence="4" key="1">
    <citation type="submission" date="2025-08" db="UniProtKB">
        <authorList>
            <consortium name="RefSeq"/>
        </authorList>
    </citation>
    <scope>IDENTIFICATION</scope>
</reference>
<evidence type="ECO:0000256" key="1">
    <source>
        <dbReference type="SAM" id="MobiDB-lite"/>
    </source>
</evidence>
<dbReference type="AlphaFoldDB" id="A0A6P7T5T3"/>
<keyword evidence="2" id="KW-0732">Signal</keyword>